<sequence>MSRVICPNCSRPQKVCICNFIKSIDNRVEIAILQHPAEVKQIKGTAIIAQLALTHCKTWVGEQLSELPGLVTWLTENKNVFLLYPEIDNQVKECQVFDVGQIEHSHDFKVLILDGTWRKTFKMMQLNPELQALNRVSLTPTEQSKYRIRKQKDSQSLSTIEAIYELLSQLENSTEKFKPLLSAFEKVQNQQFIFREKE</sequence>
<evidence type="ECO:0000259" key="6">
    <source>
        <dbReference type="SMART" id="SM01144"/>
    </source>
</evidence>
<evidence type="ECO:0000256" key="4">
    <source>
        <dbReference type="ARBA" id="ARBA00022694"/>
    </source>
</evidence>
<dbReference type="RefSeq" id="WP_275594364.1">
    <property type="nucleotide sequence ID" value="NZ_CP102381.1"/>
</dbReference>
<evidence type="ECO:0000256" key="1">
    <source>
        <dbReference type="ARBA" id="ARBA00012386"/>
    </source>
</evidence>
<evidence type="ECO:0000256" key="2">
    <source>
        <dbReference type="ARBA" id="ARBA00022679"/>
    </source>
</evidence>
<dbReference type="InterPro" id="IPR005636">
    <property type="entry name" value="DTW"/>
</dbReference>
<organism evidence="7 8">
    <name type="scientific">Thiomicrorhabdus lithotrophica</name>
    <dbReference type="NCBI Taxonomy" id="2949997"/>
    <lineage>
        <taxon>Bacteria</taxon>
        <taxon>Pseudomonadati</taxon>
        <taxon>Pseudomonadota</taxon>
        <taxon>Gammaproteobacteria</taxon>
        <taxon>Thiotrichales</taxon>
        <taxon>Piscirickettsiaceae</taxon>
        <taxon>Thiomicrorhabdus</taxon>
    </lineage>
</organism>
<comment type="similarity">
    <text evidence="5">Belongs to the TDD superfamily. DTWD2 family.</text>
</comment>
<accession>A0ABY8CBB9</accession>
<keyword evidence="2" id="KW-0808">Transferase</keyword>
<evidence type="ECO:0000313" key="7">
    <source>
        <dbReference type="EMBL" id="WEJ62107.1"/>
    </source>
</evidence>
<dbReference type="SMART" id="SM01144">
    <property type="entry name" value="DTW"/>
    <property type="match status" value="1"/>
</dbReference>
<dbReference type="EMBL" id="CP102381">
    <property type="protein sequence ID" value="WEJ62107.1"/>
    <property type="molecule type" value="Genomic_DNA"/>
</dbReference>
<reference evidence="7 8" key="1">
    <citation type="submission" date="2022-06" db="EMBL/GenBank/DDBJ databases">
        <title>Thiomicrohabdus sp. nov, an obligately chemolithoautotrophic, sulfur-oxidizing bacterium isolated from beach of Guanyin Mountain. Amoy.</title>
        <authorList>
            <person name="Zhu H."/>
        </authorList>
    </citation>
    <scope>NUCLEOTIDE SEQUENCE [LARGE SCALE GENOMIC DNA]</scope>
    <source>
        <strain evidence="7 8">XGS-01</strain>
    </source>
</reference>
<feature type="domain" description="DTW" evidence="6">
    <location>
        <begin position="2"/>
        <end position="196"/>
    </location>
</feature>
<protein>
    <recommendedName>
        <fullName evidence="1">tRNA-uridine aminocarboxypropyltransferase</fullName>
        <ecNumber evidence="1">2.5.1.25</ecNumber>
    </recommendedName>
</protein>
<gene>
    <name evidence="7" type="ORF">NR989_08780</name>
</gene>
<proteinExistence type="inferred from homology"/>
<evidence type="ECO:0000313" key="8">
    <source>
        <dbReference type="Proteomes" id="UP001222275"/>
    </source>
</evidence>
<keyword evidence="8" id="KW-1185">Reference proteome</keyword>
<dbReference type="InterPro" id="IPR039262">
    <property type="entry name" value="DTWD2/TAPT"/>
</dbReference>
<evidence type="ECO:0000256" key="3">
    <source>
        <dbReference type="ARBA" id="ARBA00022691"/>
    </source>
</evidence>
<dbReference type="PANTHER" id="PTHR21392">
    <property type="entry name" value="TRNA-URIDINE AMINOCARBOXYPROPYLTRANSFERASE 2"/>
    <property type="match status" value="1"/>
</dbReference>
<dbReference type="EC" id="2.5.1.25" evidence="1"/>
<dbReference type="PANTHER" id="PTHR21392:SF0">
    <property type="entry name" value="TRNA-URIDINE AMINOCARBOXYPROPYLTRANSFERASE 2"/>
    <property type="match status" value="1"/>
</dbReference>
<keyword evidence="3" id="KW-0949">S-adenosyl-L-methionine</keyword>
<evidence type="ECO:0000256" key="5">
    <source>
        <dbReference type="ARBA" id="ARBA00034489"/>
    </source>
</evidence>
<keyword evidence="4" id="KW-0819">tRNA processing</keyword>
<dbReference type="Proteomes" id="UP001222275">
    <property type="component" value="Chromosome"/>
</dbReference>
<name>A0ABY8CBB9_9GAMM</name>
<dbReference type="Pfam" id="PF03942">
    <property type="entry name" value="DTW"/>
    <property type="match status" value="1"/>
</dbReference>